<keyword evidence="3" id="KW-0735">Signal-anchor</keyword>
<dbReference type="EC" id="2.4.1.-" evidence="3"/>
<feature type="transmembrane region" description="Helical" evidence="3">
    <location>
        <begin position="56"/>
        <end position="78"/>
    </location>
</feature>
<keyword evidence="3" id="KW-0325">Glycoprotein</keyword>
<keyword evidence="2 3" id="KW-0808">Transferase</keyword>
<keyword evidence="3" id="KW-0333">Golgi apparatus</keyword>
<dbReference type="CDD" id="cd11301">
    <property type="entry name" value="Fut1_Fut2_like"/>
    <property type="match status" value="1"/>
</dbReference>
<evidence type="ECO:0000256" key="3">
    <source>
        <dbReference type="RuleBase" id="RU363129"/>
    </source>
</evidence>
<dbReference type="GO" id="GO:0005975">
    <property type="term" value="P:carbohydrate metabolic process"/>
    <property type="evidence" value="ECO:0007669"/>
    <property type="project" value="InterPro"/>
</dbReference>
<evidence type="ECO:0000256" key="2">
    <source>
        <dbReference type="ARBA" id="ARBA00022679"/>
    </source>
</evidence>
<keyword evidence="3" id="KW-1133">Transmembrane helix</keyword>
<name>A0AAN8JNY7_PATCE</name>
<gene>
    <name evidence="4" type="ORF">SNE40_009546</name>
</gene>
<keyword evidence="3" id="KW-0472">Membrane</keyword>
<comment type="caution">
    <text evidence="3">Lacks conserved residue(s) required for the propagation of feature annotation.</text>
</comment>
<keyword evidence="5" id="KW-1185">Reference proteome</keyword>
<dbReference type="GO" id="GO:0008107">
    <property type="term" value="F:galactoside 2-alpha-L-fucosyltransferase activity"/>
    <property type="evidence" value="ECO:0007669"/>
    <property type="project" value="InterPro"/>
</dbReference>
<proteinExistence type="inferred from homology"/>
<evidence type="ECO:0000313" key="4">
    <source>
        <dbReference type="EMBL" id="KAK6181757.1"/>
    </source>
</evidence>
<dbReference type="PANTHER" id="PTHR11927:SF9">
    <property type="entry name" value="L-FUCOSYLTRANSFERASE"/>
    <property type="match status" value="1"/>
</dbReference>
<keyword evidence="1 3" id="KW-0328">Glycosyltransferase</keyword>
<dbReference type="Proteomes" id="UP001347796">
    <property type="component" value="Unassembled WGS sequence"/>
</dbReference>
<evidence type="ECO:0000313" key="5">
    <source>
        <dbReference type="Proteomes" id="UP001347796"/>
    </source>
</evidence>
<feature type="transmembrane region" description="Helical" evidence="3">
    <location>
        <begin position="18"/>
        <end position="36"/>
    </location>
</feature>
<dbReference type="Pfam" id="PF01531">
    <property type="entry name" value="Glyco_transf_11"/>
    <property type="match status" value="1"/>
</dbReference>
<dbReference type="EMBL" id="JAZGQO010000007">
    <property type="protein sequence ID" value="KAK6181757.1"/>
    <property type="molecule type" value="Genomic_DNA"/>
</dbReference>
<comment type="pathway">
    <text evidence="3">Protein modification; protein glycosylation.</text>
</comment>
<protein>
    <recommendedName>
        <fullName evidence="3">L-Fucosyltransferase</fullName>
        <ecNumber evidence="3">2.4.1.-</ecNumber>
    </recommendedName>
</protein>
<dbReference type="PANTHER" id="PTHR11927">
    <property type="entry name" value="GALACTOSIDE 2-L-FUCOSYLTRANSFERASE"/>
    <property type="match status" value="1"/>
</dbReference>
<dbReference type="GO" id="GO:0032580">
    <property type="term" value="C:Golgi cisterna membrane"/>
    <property type="evidence" value="ECO:0007669"/>
    <property type="project" value="UniProtKB-SubCell"/>
</dbReference>
<comment type="subcellular location">
    <subcellularLocation>
        <location evidence="3">Golgi apparatus</location>
        <location evidence="3">Golgi stack membrane</location>
        <topology evidence="3">Single-pass type II membrane protein</topology>
    </subcellularLocation>
</comment>
<evidence type="ECO:0000256" key="1">
    <source>
        <dbReference type="ARBA" id="ARBA00022676"/>
    </source>
</evidence>
<accession>A0AAN8JNY7</accession>
<sequence>MASITIGGRKRTLRKSSVILLILIPFVLVAKVYINYFYNDSGICHNDVPSNSNKLYLTVAVDSTLEILMFEYASLLGLSHVNKRRSSFPANTMLENMFYIRYTSSERTDCWDKRIESIPMGYDASLTSLPQRNVSIKGYLQSWKYFQSIEHTIRKEFRFKNHILQETKTKFNNYIDKAKDRAVVGVHVAGNNILYMGDVIQGLNKAPLNYIQNAMKHMRSKYRNVKFLFLCDDRNWCQAYIKGSDVVVADEADSKTHLILLSLCHHSIVTTGLIGYWGAWLANGHTVYYSDYIRRQSAMAKQIRYNDFFPPHWVPMGI</sequence>
<keyword evidence="3" id="KW-0812">Transmembrane</keyword>
<dbReference type="AlphaFoldDB" id="A0AAN8JNY7"/>
<comment type="caution">
    <text evidence="4">The sequence shown here is derived from an EMBL/GenBank/DDBJ whole genome shotgun (WGS) entry which is preliminary data.</text>
</comment>
<organism evidence="4 5">
    <name type="scientific">Patella caerulea</name>
    <name type="common">Rayed Mediterranean limpet</name>
    <dbReference type="NCBI Taxonomy" id="87958"/>
    <lineage>
        <taxon>Eukaryota</taxon>
        <taxon>Metazoa</taxon>
        <taxon>Spiralia</taxon>
        <taxon>Lophotrochozoa</taxon>
        <taxon>Mollusca</taxon>
        <taxon>Gastropoda</taxon>
        <taxon>Patellogastropoda</taxon>
        <taxon>Patelloidea</taxon>
        <taxon>Patellidae</taxon>
        <taxon>Patella</taxon>
    </lineage>
</organism>
<comment type="similarity">
    <text evidence="3">Belongs to the glycosyltransferase 11 family.</text>
</comment>
<reference evidence="4 5" key="1">
    <citation type="submission" date="2024-01" db="EMBL/GenBank/DDBJ databases">
        <title>The genome of the rayed Mediterranean limpet Patella caerulea (Linnaeus, 1758).</title>
        <authorList>
            <person name="Anh-Thu Weber A."/>
            <person name="Halstead-Nussloch G."/>
        </authorList>
    </citation>
    <scope>NUCLEOTIDE SEQUENCE [LARGE SCALE GENOMIC DNA]</scope>
    <source>
        <strain evidence="4">AATW-2023a</strain>
        <tissue evidence="4">Whole specimen</tissue>
    </source>
</reference>
<dbReference type="InterPro" id="IPR002516">
    <property type="entry name" value="Glyco_trans_11"/>
</dbReference>